<accession>A0A1V6PG88</accession>
<dbReference type="SUPFAM" id="SSF56300">
    <property type="entry name" value="Metallo-dependent phosphatases"/>
    <property type="match status" value="1"/>
</dbReference>
<dbReference type="GO" id="GO:0003993">
    <property type="term" value="F:acid phosphatase activity"/>
    <property type="evidence" value="ECO:0007669"/>
    <property type="project" value="UniProtKB-EC"/>
</dbReference>
<evidence type="ECO:0000259" key="6">
    <source>
        <dbReference type="Pfam" id="PF14008"/>
    </source>
</evidence>
<dbReference type="InterPro" id="IPR025733">
    <property type="entry name" value="PAPs_C"/>
</dbReference>
<proteinExistence type="inferred from homology"/>
<evidence type="ECO:0000259" key="5">
    <source>
        <dbReference type="Pfam" id="PF00149"/>
    </source>
</evidence>
<dbReference type="EMBL" id="MDYL01000006">
    <property type="protein sequence ID" value="OQD75672.1"/>
    <property type="molecule type" value="Genomic_DNA"/>
</dbReference>
<evidence type="ECO:0000256" key="1">
    <source>
        <dbReference type="ARBA" id="ARBA00022729"/>
    </source>
</evidence>
<evidence type="ECO:0000256" key="4">
    <source>
        <dbReference type="RuleBase" id="RU361203"/>
    </source>
</evidence>
<keyword evidence="3" id="KW-0325">Glycoprotein</keyword>
<dbReference type="GO" id="GO:0046872">
    <property type="term" value="F:metal ion binding"/>
    <property type="evidence" value="ECO:0007669"/>
    <property type="project" value="InterPro"/>
</dbReference>
<comment type="caution">
    <text evidence="8">The sequence shown here is derived from an EMBL/GenBank/DDBJ whole genome shotgun (WGS) entry which is preliminary data.</text>
</comment>
<comment type="catalytic activity">
    <reaction evidence="4">
        <text>a phosphate monoester + H2O = an alcohol + phosphate</text>
        <dbReference type="Rhea" id="RHEA:15017"/>
        <dbReference type="ChEBI" id="CHEBI:15377"/>
        <dbReference type="ChEBI" id="CHEBI:30879"/>
        <dbReference type="ChEBI" id="CHEBI:43474"/>
        <dbReference type="ChEBI" id="CHEBI:67140"/>
        <dbReference type="EC" id="3.1.3.2"/>
    </reaction>
</comment>
<dbReference type="STRING" id="69771.A0A1V6PG88"/>
<dbReference type="InterPro" id="IPR039331">
    <property type="entry name" value="PAPs-like"/>
</dbReference>
<dbReference type="OMA" id="FTEFMHR"/>
<organism evidence="8 9">
    <name type="scientific">Penicillium decumbens</name>
    <dbReference type="NCBI Taxonomy" id="69771"/>
    <lineage>
        <taxon>Eukaryota</taxon>
        <taxon>Fungi</taxon>
        <taxon>Dikarya</taxon>
        <taxon>Ascomycota</taxon>
        <taxon>Pezizomycotina</taxon>
        <taxon>Eurotiomycetes</taxon>
        <taxon>Eurotiomycetidae</taxon>
        <taxon>Eurotiales</taxon>
        <taxon>Aspergillaceae</taxon>
        <taxon>Penicillium</taxon>
    </lineage>
</organism>
<dbReference type="AlphaFoldDB" id="A0A1V6PG88"/>
<reference evidence="9" key="1">
    <citation type="journal article" date="2017" name="Nat. Microbiol.">
        <title>Global analysis of biosynthetic gene clusters reveals vast potential of secondary metabolite production in Penicillium species.</title>
        <authorList>
            <person name="Nielsen J.C."/>
            <person name="Grijseels S."/>
            <person name="Prigent S."/>
            <person name="Ji B."/>
            <person name="Dainat J."/>
            <person name="Nielsen K.F."/>
            <person name="Frisvad J.C."/>
            <person name="Workman M."/>
            <person name="Nielsen J."/>
        </authorList>
    </citation>
    <scope>NUCLEOTIDE SEQUENCE [LARGE SCALE GENOMIC DNA]</scope>
    <source>
        <strain evidence="9">IBT 11843</strain>
    </source>
</reference>
<name>A0A1V6PG88_PENDC</name>
<evidence type="ECO:0000259" key="7">
    <source>
        <dbReference type="Pfam" id="PF16656"/>
    </source>
</evidence>
<dbReference type="InterPro" id="IPR004843">
    <property type="entry name" value="Calcineurin-like_PHP"/>
</dbReference>
<evidence type="ECO:0000313" key="9">
    <source>
        <dbReference type="Proteomes" id="UP000191522"/>
    </source>
</evidence>
<dbReference type="PANTHER" id="PTHR22953">
    <property type="entry name" value="ACID PHOSPHATASE RELATED"/>
    <property type="match status" value="1"/>
</dbReference>
<evidence type="ECO:0000313" key="8">
    <source>
        <dbReference type="EMBL" id="OQD75672.1"/>
    </source>
</evidence>
<keyword evidence="2 4" id="KW-0378">Hydrolase</keyword>
<dbReference type="InterPro" id="IPR008963">
    <property type="entry name" value="Purple_acid_Pase-like_N"/>
</dbReference>
<dbReference type="EC" id="3.1.3.2" evidence="4"/>
<keyword evidence="1 4" id="KW-0732">Signal</keyword>
<dbReference type="Pfam" id="PF16656">
    <property type="entry name" value="Pur_ac_phosph_N"/>
    <property type="match status" value="1"/>
</dbReference>
<feature type="signal peptide" evidence="4">
    <location>
        <begin position="1"/>
        <end position="22"/>
    </location>
</feature>
<feature type="chain" id="PRO_5011811654" description="Purple acid phosphatase" evidence="4">
    <location>
        <begin position="23"/>
        <end position="496"/>
    </location>
</feature>
<sequence length="496" mass="54019">MVGASSLVKAMPLLAASTFASTTYPPIPGDLTTPVQQRLAVYGPNAMSIGWNTYEKLNSSCVAYGTSADNLGSVSCSPSKPTTYTTSRTWSNVVVLSDLTPATTYYYKIASTNSSVKHFLSPRIPGDKTPFNMNVVIDLGVYGKDGYTTSKRDEAPYVEPELNHTTIGALAQTVDDYEIVIHPGDFGYADDWYLKQSNLAEGKEAYQSILEQFYDQLAPIAGRKPYMASPGNHEADCSEEPYILDLCPEGQTNFTDFLHRFENTMPRPFTSASSNKTAQALAAKARSYAHPPFWYSFEYGMAHVVMINTETDFPNAPDGTNGSAKLGGGPFGKPGQQLEFLKADLASVDRSVTPWVIVAGHRPWYSTGSGNTCDPCQEAFEGLFYKYGVDLGVFGHVHNSQRFLPVFNGTADANGMKDPKAPMYIIAGGAGNIEGLSSVGSKPSYTEFVYADDYSYATLKFVDDQNLQVDFIRSSTGEVLDSSTLYKSHSTSFVVQ</sequence>
<dbReference type="PANTHER" id="PTHR22953:SF153">
    <property type="entry name" value="PURPLE ACID PHOSPHATASE"/>
    <property type="match status" value="1"/>
</dbReference>
<dbReference type="InterPro" id="IPR041792">
    <property type="entry name" value="MPP_PAP"/>
</dbReference>
<keyword evidence="9" id="KW-1185">Reference proteome</keyword>
<evidence type="ECO:0000256" key="2">
    <source>
        <dbReference type="ARBA" id="ARBA00022801"/>
    </source>
</evidence>
<dbReference type="Gene3D" id="2.60.40.380">
    <property type="entry name" value="Purple acid phosphatase-like, N-terminal"/>
    <property type="match status" value="1"/>
</dbReference>
<dbReference type="Gene3D" id="3.60.21.10">
    <property type="match status" value="1"/>
</dbReference>
<dbReference type="Pfam" id="PF14008">
    <property type="entry name" value="Metallophos_C"/>
    <property type="match status" value="1"/>
</dbReference>
<dbReference type="InterPro" id="IPR029052">
    <property type="entry name" value="Metallo-depent_PP-like"/>
</dbReference>
<dbReference type="OrthoDB" id="45007at2759"/>
<dbReference type="SUPFAM" id="SSF49363">
    <property type="entry name" value="Purple acid phosphatase, N-terminal domain"/>
    <property type="match status" value="1"/>
</dbReference>
<comment type="similarity">
    <text evidence="4">Belongs to the metallophosphoesterase superfamily. Purple acid phosphatase family.</text>
</comment>
<dbReference type="Proteomes" id="UP000191522">
    <property type="component" value="Unassembled WGS sequence"/>
</dbReference>
<protein>
    <recommendedName>
        <fullName evidence="4">Purple acid phosphatase</fullName>
        <ecNumber evidence="4">3.1.3.2</ecNumber>
    </recommendedName>
</protein>
<evidence type="ECO:0000256" key="3">
    <source>
        <dbReference type="ARBA" id="ARBA00023180"/>
    </source>
</evidence>
<dbReference type="Pfam" id="PF00149">
    <property type="entry name" value="Metallophos"/>
    <property type="match status" value="1"/>
</dbReference>
<dbReference type="InterPro" id="IPR015914">
    <property type="entry name" value="PAPs_N"/>
</dbReference>
<gene>
    <name evidence="8" type="ORF">PENDEC_c006G04894</name>
</gene>
<feature type="domain" description="Purple acid phosphatase C-terminal" evidence="6">
    <location>
        <begin position="421"/>
        <end position="482"/>
    </location>
</feature>
<feature type="domain" description="Purple acid phosphatase N-terminal" evidence="7">
    <location>
        <begin position="34"/>
        <end position="119"/>
    </location>
</feature>
<feature type="domain" description="Calcineurin-like phosphoesterase" evidence="5">
    <location>
        <begin position="175"/>
        <end position="399"/>
    </location>
</feature>
<dbReference type="CDD" id="cd00839">
    <property type="entry name" value="MPP_PAPs"/>
    <property type="match status" value="1"/>
</dbReference>